<dbReference type="Proteomes" id="UP000003242">
    <property type="component" value="Unassembled WGS sequence"/>
</dbReference>
<keyword evidence="1" id="KW-1133">Transmembrane helix</keyword>
<evidence type="ECO:0000259" key="2">
    <source>
        <dbReference type="Pfam" id="PF13018"/>
    </source>
</evidence>
<keyword evidence="1" id="KW-0472">Membrane</keyword>
<sequence length="180" mass="18360">MNKIYRVIFNKARGIYQVVSELVHSQSKSKSGKRGGIVVKTTGAAMLAVVLLTSAGGINMASASSNASVTTPGSTPANPKIEELLQQLNALSGRVGGNEGKIDKNAKDIVAITKQGGTIDTAIAALKNGEIKSNKEAIAALTGETGAITKNSRAIQTNAEAIAALTKEGGAVTANKTAIE</sequence>
<evidence type="ECO:0000313" key="3">
    <source>
        <dbReference type="EMBL" id="EFD93471.1"/>
    </source>
</evidence>
<feature type="transmembrane region" description="Helical" evidence="1">
    <location>
        <begin position="37"/>
        <end position="58"/>
    </location>
</feature>
<reference evidence="4" key="1">
    <citation type="submission" date="2009-12" db="EMBL/GenBank/DDBJ databases">
        <title>Sequence of Clostridiales genomosp. BVAB3 str. UPII9-5.</title>
        <authorList>
            <person name="Madupu R."/>
            <person name="Durkin A.S."/>
            <person name="Torralba M."/>
            <person name="Methe B."/>
            <person name="Sutton G.G."/>
            <person name="Strausberg R.L."/>
            <person name="Nelson K.E."/>
        </authorList>
    </citation>
    <scope>NUCLEOTIDE SEQUENCE [LARGE SCALE GENOMIC DNA]</scope>
    <source>
        <strain evidence="4">28L</strain>
    </source>
</reference>
<evidence type="ECO:0000313" key="4">
    <source>
        <dbReference type="Proteomes" id="UP000003242"/>
    </source>
</evidence>
<dbReference type="AlphaFoldDB" id="D3LWG8"/>
<keyword evidence="1" id="KW-0812">Transmembrane</keyword>
<dbReference type="Pfam" id="PF13018">
    <property type="entry name" value="ESPR"/>
    <property type="match status" value="1"/>
</dbReference>
<protein>
    <recommendedName>
        <fullName evidence="2">ESPR domain-containing protein</fullName>
    </recommendedName>
</protein>
<feature type="non-terminal residue" evidence="3">
    <location>
        <position position="180"/>
    </location>
</feature>
<dbReference type="EMBL" id="ADGP01000027">
    <property type="protein sequence ID" value="EFD93471.1"/>
    <property type="molecule type" value="Genomic_DNA"/>
</dbReference>
<dbReference type="STRING" id="699218.HMPREF0889_0139"/>
<proteinExistence type="predicted"/>
<gene>
    <name evidence="3" type="ORF">HMPREF0889_0139</name>
</gene>
<organism evidence="3 4">
    <name type="scientific">Megasphaera lornae</name>
    <dbReference type="NCBI Taxonomy" id="1000568"/>
    <lineage>
        <taxon>Bacteria</taxon>
        <taxon>Bacillati</taxon>
        <taxon>Bacillota</taxon>
        <taxon>Negativicutes</taxon>
        <taxon>Veillonellales</taxon>
        <taxon>Veillonellaceae</taxon>
        <taxon>Megasphaera</taxon>
    </lineage>
</organism>
<feature type="domain" description="ESPR" evidence="2">
    <location>
        <begin position="1"/>
        <end position="47"/>
    </location>
</feature>
<dbReference type="OrthoDB" id="1625731at2"/>
<accession>D3LWG8</accession>
<evidence type="ECO:0000256" key="1">
    <source>
        <dbReference type="SAM" id="Phobius"/>
    </source>
</evidence>
<dbReference type="RefSeq" id="WP_009370067.1">
    <property type="nucleotide sequence ID" value="NZ_ADGP01000027.1"/>
</dbReference>
<name>D3LWG8_9FIRM</name>
<dbReference type="InterPro" id="IPR024973">
    <property type="entry name" value="ESPR"/>
</dbReference>
<comment type="caution">
    <text evidence="3">The sequence shown here is derived from an EMBL/GenBank/DDBJ whole genome shotgun (WGS) entry which is preliminary data.</text>
</comment>